<feature type="region of interest" description="Disordered" evidence="2">
    <location>
        <begin position="226"/>
        <end position="265"/>
    </location>
</feature>
<feature type="compositionally biased region" description="Pro residues" evidence="2">
    <location>
        <begin position="247"/>
        <end position="258"/>
    </location>
</feature>
<gene>
    <name evidence="3" type="ORF">FJT64_006694</name>
</gene>
<dbReference type="AlphaFoldDB" id="A0A6A4VW33"/>
<feature type="coiled-coil region" evidence="1">
    <location>
        <begin position="145"/>
        <end position="172"/>
    </location>
</feature>
<dbReference type="EMBL" id="VIIS01001596">
    <property type="protein sequence ID" value="KAF0295814.1"/>
    <property type="molecule type" value="Genomic_DNA"/>
</dbReference>
<sequence>MVWQLEPAELSGPIVFRWYRSVATDLGPVTLTVHHPFAAVQLHWSPRRTAYESRPVVLPCGRYSASLRLDGADRPLAPFRVTRFTFEVLLFLSSDVADGSGDEVDLARRAAVWRTVPEWPPSPTTAAVERRHGRLVTQLAGAALLAELAADVRQLRRQSGATQRQAEQLARELRHRRLRRRLREAVRHEDEEGLEAAGPLGSDSDLTETAADRHWVAGYRPFGHPRTAVPAELSPRRTPETDRPAPPHRPPLPAPWRPWSPSELTPGQRAAVITGGQVIRGHISHIWMSAHHTLVNIETNGWEDVTVPFQKVIMVW</sequence>
<evidence type="ECO:0000313" key="4">
    <source>
        <dbReference type="Proteomes" id="UP000440578"/>
    </source>
</evidence>
<comment type="caution">
    <text evidence="3">The sequence shown here is derived from an EMBL/GenBank/DDBJ whole genome shotgun (WGS) entry which is preliminary data.</text>
</comment>
<feature type="compositionally biased region" description="Basic and acidic residues" evidence="2">
    <location>
        <begin position="234"/>
        <end position="245"/>
    </location>
</feature>
<protein>
    <submittedName>
        <fullName evidence="3">Uncharacterized protein</fullName>
    </submittedName>
</protein>
<reference evidence="3 4" key="1">
    <citation type="submission" date="2019-07" db="EMBL/GenBank/DDBJ databases">
        <title>Draft genome assembly of a fouling barnacle, Amphibalanus amphitrite (Darwin, 1854): The first reference genome for Thecostraca.</title>
        <authorList>
            <person name="Kim W."/>
        </authorList>
    </citation>
    <scope>NUCLEOTIDE SEQUENCE [LARGE SCALE GENOMIC DNA]</scope>
    <source>
        <strain evidence="3">SNU_AA5</strain>
        <tissue evidence="3">Soma without cirri and trophi</tissue>
    </source>
</reference>
<keyword evidence="4" id="KW-1185">Reference proteome</keyword>
<accession>A0A6A4VW33</accession>
<keyword evidence="1" id="KW-0175">Coiled coil</keyword>
<organism evidence="3 4">
    <name type="scientific">Amphibalanus amphitrite</name>
    <name type="common">Striped barnacle</name>
    <name type="synonym">Balanus amphitrite</name>
    <dbReference type="NCBI Taxonomy" id="1232801"/>
    <lineage>
        <taxon>Eukaryota</taxon>
        <taxon>Metazoa</taxon>
        <taxon>Ecdysozoa</taxon>
        <taxon>Arthropoda</taxon>
        <taxon>Crustacea</taxon>
        <taxon>Multicrustacea</taxon>
        <taxon>Cirripedia</taxon>
        <taxon>Thoracica</taxon>
        <taxon>Thoracicalcarea</taxon>
        <taxon>Balanomorpha</taxon>
        <taxon>Balanoidea</taxon>
        <taxon>Balanidae</taxon>
        <taxon>Amphibalaninae</taxon>
        <taxon>Amphibalanus</taxon>
    </lineage>
</organism>
<name>A0A6A4VW33_AMPAM</name>
<proteinExistence type="predicted"/>
<evidence type="ECO:0000256" key="1">
    <source>
        <dbReference type="SAM" id="Coils"/>
    </source>
</evidence>
<dbReference type="Proteomes" id="UP000440578">
    <property type="component" value="Unassembled WGS sequence"/>
</dbReference>
<evidence type="ECO:0000256" key="2">
    <source>
        <dbReference type="SAM" id="MobiDB-lite"/>
    </source>
</evidence>
<evidence type="ECO:0000313" key="3">
    <source>
        <dbReference type="EMBL" id="KAF0295814.1"/>
    </source>
</evidence>